<keyword evidence="5" id="KW-0560">Oxidoreductase</keyword>
<sequence>MFEVAGLEGERVGLSAARIEQLGARLAGPLLTAGDEGWDEAVEVWNAMVTARPALVVQPVSARDVAMVVRFAADHGVLLSVKGGGHNIAGTALADGGLTLDMSRMREVAVDPSARLAHAGPGCLLRDVDRATQQQGLATVLGFVSETGVAGLTLGGGFGYLTRRFGWAADNLQEVEVVTADGTIRTASRTENPDLFWALRGGGGNLGVVTRFTFRLHEVGPLITGGLAAWSADRADEVLKTYQELTASAPRELTAAVMIRLAPPAPFVPDEWHLKPVAGLLVCHSGSAAEAEADLAPLRALGEPIFDLIGEKPYVAQQSMFDEMEPKGLNQYWKTEFLPGLPDEYLPTFRDAALDVASPLSFSVVFHIAGGLNESDDGGAVGNREARFISGFSGVWPPHADGGRIVDAVRRGWESIRPFSTGGNYVNFQLAEDDADRTAAAYRASYDGLRRVKERYDPDNRFRVNRNISPRKGS</sequence>
<dbReference type="InterPro" id="IPR016169">
    <property type="entry name" value="FAD-bd_PCMH_sub2"/>
</dbReference>
<dbReference type="InterPro" id="IPR016166">
    <property type="entry name" value="FAD-bd_PCMH"/>
</dbReference>
<dbReference type="PROSITE" id="PS51387">
    <property type="entry name" value="FAD_PCMH"/>
    <property type="match status" value="1"/>
</dbReference>
<name>A0ABP9GPQ8_9ACTN</name>
<organism evidence="7 8">
    <name type="scientific">Streptomonospora halophila</name>
    <dbReference type="NCBI Taxonomy" id="427369"/>
    <lineage>
        <taxon>Bacteria</taxon>
        <taxon>Bacillati</taxon>
        <taxon>Actinomycetota</taxon>
        <taxon>Actinomycetes</taxon>
        <taxon>Streptosporangiales</taxon>
        <taxon>Nocardiopsidaceae</taxon>
        <taxon>Streptomonospora</taxon>
    </lineage>
</organism>
<evidence type="ECO:0000259" key="6">
    <source>
        <dbReference type="PROSITE" id="PS51387"/>
    </source>
</evidence>
<accession>A0ABP9GPQ8</accession>
<evidence type="ECO:0000313" key="8">
    <source>
        <dbReference type="Proteomes" id="UP001499993"/>
    </source>
</evidence>
<dbReference type="PROSITE" id="PS00862">
    <property type="entry name" value="OX2_COVAL_FAD"/>
    <property type="match status" value="1"/>
</dbReference>
<keyword evidence="3" id="KW-0285">Flavoprotein</keyword>
<gene>
    <name evidence="7" type="ORF">GCM10023224_37820</name>
</gene>
<protein>
    <submittedName>
        <fullName evidence="7">FAD-binding oxidoreductase</fullName>
    </submittedName>
</protein>
<dbReference type="Pfam" id="PF01565">
    <property type="entry name" value="FAD_binding_4"/>
    <property type="match status" value="1"/>
</dbReference>
<comment type="caution">
    <text evidence="7">The sequence shown here is derived from an EMBL/GenBank/DDBJ whole genome shotgun (WGS) entry which is preliminary data.</text>
</comment>
<dbReference type="InterPro" id="IPR012951">
    <property type="entry name" value="BBE"/>
</dbReference>
<comment type="cofactor">
    <cofactor evidence="1">
        <name>FAD</name>
        <dbReference type="ChEBI" id="CHEBI:57692"/>
    </cofactor>
</comment>
<dbReference type="EMBL" id="BAABIK010000023">
    <property type="protein sequence ID" value="GAA4950055.1"/>
    <property type="molecule type" value="Genomic_DNA"/>
</dbReference>
<dbReference type="InterPro" id="IPR016167">
    <property type="entry name" value="FAD-bd_PCMH_sub1"/>
</dbReference>
<feature type="domain" description="FAD-binding PCMH-type" evidence="6">
    <location>
        <begin position="49"/>
        <end position="219"/>
    </location>
</feature>
<keyword evidence="8" id="KW-1185">Reference proteome</keyword>
<dbReference type="PANTHER" id="PTHR42973">
    <property type="entry name" value="BINDING OXIDOREDUCTASE, PUTATIVE (AFU_ORTHOLOGUE AFUA_1G17690)-RELATED"/>
    <property type="match status" value="1"/>
</dbReference>
<dbReference type="InterPro" id="IPR050416">
    <property type="entry name" value="FAD-linked_Oxidoreductase"/>
</dbReference>
<evidence type="ECO:0000256" key="3">
    <source>
        <dbReference type="ARBA" id="ARBA00022630"/>
    </source>
</evidence>
<evidence type="ECO:0000256" key="5">
    <source>
        <dbReference type="ARBA" id="ARBA00023002"/>
    </source>
</evidence>
<dbReference type="SUPFAM" id="SSF56176">
    <property type="entry name" value="FAD-binding/transporter-associated domain-like"/>
    <property type="match status" value="1"/>
</dbReference>
<dbReference type="Gene3D" id="3.40.462.20">
    <property type="match status" value="1"/>
</dbReference>
<dbReference type="Gene3D" id="3.30.43.10">
    <property type="entry name" value="Uridine Diphospho-n-acetylenolpyruvylglucosamine Reductase, domain 2"/>
    <property type="match status" value="1"/>
</dbReference>
<dbReference type="InterPro" id="IPR036318">
    <property type="entry name" value="FAD-bd_PCMH-like_sf"/>
</dbReference>
<evidence type="ECO:0000256" key="1">
    <source>
        <dbReference type="ARBA" id="ARBA00001974"/>
    </source>
</evidence>
<comment type="similarity">
    <text evidence="2">Belongs to the oxygen-dependent FAD-linked oxidoreductase family.</text>
</comment>
<dbReference type="PANTHER" id="PTHR42973:SF39">
    <property type="entry name" value="FAD-BINDING PCMH-TYPE DOMAIN-CONTAINING PROTEIN"/>
    <property type="match status" value="1"/>
</dbReference>
<dbReference type="Proteomes" id="UP001499993">
    <property type="component" value="Unassembled WGS sequence"/>
</dbReference>
<proteinExistence type="inferred from homology"/>
<reference evidence="8" key="1">
    <citation type="journal article" date="2019" name="Int. J. Syst. Evol. Microbiol.">
        <title>The Global Catalogue of Microorganisms (GCM) 10K type strain sequencing project: providing services to taxonomists for standard genome sequencing and annotation.</title>
        <authorList>
            <consortium name="The Broad Institute Genomics Platform"/>
            <consortium name="The Broad Institute Genome Sequencing Center for Infectious Disease"/>
            <person name="Wu L."/>
            <person name="Ma J."/>
        </authorList>
    </citation>
    <scope>NUCLEOTIDE SEQUENCE [LARGE SCALE GENOMIC DNA]</scope>
    <source>
        <strain evidence="8">JCM 18123</strain>
    </source>
</reference>
<evidence type="ECO:0000256" key="4">
    <source>
        <dbReference type="ARBA" id="ARBA00022827"/>
    </source>
</evidence>
<keyword evidence="4" id="KW-0274">FAD</keyword>
<dbReference type="InterPro" id="IPR006093">
    <property type="entry name" value="Oxy_OxRdtase_FAD_BS"/>
</dbReference>
<dbReference type="InterPro" id="IPR006094">
    <property type="entry name" value="Oxid_FAD_bind_N"/>
</dbReference>
<dbReference type="Pfam" id="PF08031">
    <property type="entry name" value="BBE"/>
    <property type="match status" value="1"/>
</dbReference>
<evidence type="ECO:0000313" key="7">
    <source>
        <dbReference type="EMBL" id="GAA4950055.1"/>
    </source>
</evidence>
<dbReference type="Gene3D" id="3.30.465.10">
    <property type="match status" value="1"/>
</dbReference>
<evidence type="ECO:0000256" key="2">
    <source>
        <dbReference type="ARBA" id="ARBA00005466"/>
    </source>
</evidence>